<accession>A0A8H4KFJ1</accession>
<dbReference type="EMBL" id="JAADJG010000359">
    <property type="protein sequence ID" value="KAF4448134.1"/>
    <property type="molecule type" value="Genomic_DNA"/>
</dbReference>
<name>A0A8H4KFJ1_9HYPO</name>
<evidence type="ECO:0000313" key="2">
    <source>
        <dbReference type="Proteomes" id="UP000605986"/>
    </source>
</evidence>
<dbReference type="Proteomes" id="UP000605986">
    <property type="component" value="Unassembled WGS sequence"/>
</dbReference>
<gene>
    <name evidence="1" type="ORF">F53441_8450</name>
</gene>
<protein>
    <submittedName>
        <fullName evidence="1">Uncharacterized protein</fullName>
    </submittedName>
</protein>
<dbReference type="OrthoDB" id="5083086at2759"/>
<evidence type="ECO:0000313" key="1">
    <source>
        <dbReference type="EMBL" id="KAF4448134.1"/>
    </source>
</evidence>
<sequence>MSQAQYRLMFEYRHLGSNMVSECPPSLDHPDEPMDVPGLTLDPDAYSYEAASDIDTDEEEEEDPHDVRELTWYPHATHFLAKVPHDDADWSRYLTSNADVLALCERVRVPLMFPGNQPHLNWAAFFAECARHLARAASDPPLASLFSLIFVGACHVALVDGCPKHIVHWGLKTCVRHCGVGEEELTDPMLDRLGESIITGFGILRDYAKVVGCRAHEIPMHVHNCLQLFQRCDSNCLLFIKKQIPSTYRPTTPLNSEYLELPTLVYKLLGAGRSKWKYKTIFQILCPEVTDEARADGSINMTDVLELNERDDGIAGVVGMVDHVDILICNAAFSSPMTLAT</sequence>
<comment type="caution">
    <text evidence="1">The sequence shown here is derived from an EMBL/GenBank/DDBJ whole genome shotgun (WGS) entry which is preliminary data.</text>
</comment>
<organism evidence="1 2">
    <name type="scientific">Fusarium austroafricanum</name>
    <dbReference type="NCBI Taxonomy" id="2364996"/>
    <lineage>
        <taxon>Eukaryota</taxon>
        <taxon>Fungi</taxon>
        <taxon>Dikarya</taxon>
        <taxon>Ascomycota</taxon>
        <taxon>Pezizomycotina</taxon>
        <taxon>Sordariomycetes</taxon>
        <taxon>Hypocreomycetidae</taxon>
        <taxon>Hypocreales</taxon>
        <taxon>Nectriaceae</taxon>
        <taxon>Fusarium</taxon>
        <taxon>Fusarium concolor species complex</taxon>
    </lineage>
</organism>
<proteinExistence type="predicted"/>
<reference evidence="1" key="1">
    <citation type="submission" date="2020-01" db="EMBL/GenBank/DDBJ databases">
        <title>Identification and distribution of gene clusters putatively required for synthesis of sphingolipid metabolism inhibitors in phylogenetically diverse species of the filamentous fungus Fusarium.</title>
        <authorList>
            <person name="Kim H.-S."/>
            <person name="Busman M."/>
            <person name="Brown D.W."/>
            <person name="Divon H."/>
            <person name="Uhlig S."/>
            <person name="Proctor R.H."/>
        </authorList>
    </citation>
    <scope>NUCLEOTIDE SEQUENCE</scope>
    <source>
        <strain evidence="1">NRRL 53441</strain>
    </source>
</reference>
<keyword evidence="2" id="KW-1185">Reference proteome</keyword>
<dbReference type="AlphaFoldDB" id="A0A8H4KFJ1"/>